<name>A0ABD2ITH4_HETSC</name>
<dbReference type="EMBL" id="JBICCN010000254">
    <property type="protein sequence ID" value="KAL3082888.1"/>
    <property type="molecule type" value="Genomic_DNA"/>
</dbReference>
<gene>
    <name evidence="3" type="ORF">niasHS_010690</name>
</gene>
<dbReference type="SMART" id="SM00960">
    <property type="entry name" value="Robl_LC7"/>
    <property type="match status" value="1"/>
</dbReference>
<reference evidence="3 4" key="1">
    <citation type="submission" date="2024-10" db="EMBL/GenBank/DDBJ databases">
        <authorList>
            <person name="Kim D."/>
        </authorList>
    </citation>
    <scope>NUCLEOTIDE SEQUENCE [LARGE SCALE GENOMIC DNA]</scope>
    <source>
        <strain evidence="3">Taebaek</strain>
    </source>
</reference>
<evidence type="ECO:0000313" key="4">
    <source>
        <dbReference type="Proteomes" id="UP001620645"/>
    </source>
</evidence>
<dbReference type="PANTHER" id="PTHR13323">
    <property type="entry name" value="LATE ENDOSOMAL/LYSOSOMAL MP1 INTERACTING PROTEIN"/>
    <property type="match status" value="1"/>
</dbReference>
<accession>A0ABD2ITH4</accession>
<dbReference type="SUPFAM" id="SSF103196">
    <property type="entry name" value="Roadblock/LC7 domain"/>
    <property type="match status" value="1"/>
</dbReference>
<dbReference type="InterPro" id="IPR004942">
    <property type="entry name" value="Roadblock/LAMTOR2_dom"/>
</dbReference>
<keyword evidence="4" id="KW-1185">Reference proteome</keyword>
<comment type="similarity">
    <text evidence="1">Belongs to the GAMAD family.</text>
</comment>
<evidence type="ECO:0000259" key="2">
    <source>
        <dbReference type="SMART" id="SM00960"/>
    </source>
</evidence>
<feature type="domain" description="Roadblock/LAMTOR2" evidence="2">
    <location>
        <begin position="4"/>
        <end position="94"/>
    </location>
</feature>
<dbReference type="InterPro" id="IPR037587">
    <property type="entry name" value="LAMTOR2-like"/>
</dbReference>
<dbReference type="Gene3D" id="3.30.450.30">
    <property type="entry name" value="Dynein light chain 2a, cytoplasmic"/>
    <property type="match status" value="1"/>
</dbReference>
<dbReference type="Proteomes" id="UP001620645">
    <property type="component" value="Unassembled WGS sequence"/>
</dbReference>
<organism evidence="3 4">
    <name type="scientific">Heterodera schachtii</name>
    <name type="common">Sugarbeet cyst nematode worm</name>
    <name type="synonym">Tylenchus schachtii</name>
    <dbReference type="NCBI Taxonomy" id="97005"/>
    <lineage>
        <taxon>Eukaryota</taxon>
        <taxon>Metazoa</taxon>
        <taxon>Ecdysozoa</taxon>
        <taxon>Nematoda</taxon>
        <taxon>Chromadorea</taxon>
        <taxon>Rhabditida</taxon>
        <taxon>Tylenchina</taxon>
        <taxon>Tylenchomorpha</taxon>
        <taxon>Tylenchoidea</taxon>
        <taxon>Heteroderidae</taxon>
        <taxon>Heteroderinae</taxon>
        <taxon>Heterodera</taxon>
    </lineage>
</organism>
<dbReference type="AlphaFoldDB" id="A0ABD2ITH4"/>
<dbReference type="Pfam" id="PF03259">
    <property type="entry name" value="Robl_LC7"/>
    <property type="match status" value="1"/>
</dbReference>
<sequence>MIRTRALDAFLGQVVGGAVAGVLLFNKDGLTVSRTVSEATRQFSGNVYSALLANIWETFERQGVRDELREVIIGCDRGTVVLTRVASMLLAVVGTEKAPLGILLVKLHALVEQLKVPLSAISPN</sequence>
<evidence type="ECO:0000313" key="3">
    <source>
        <dbReference type="EMBL" id="KAL3082888.1"/>
    </source>
</evidence>
<comment type="caution">
    <text evidence="3">The sequence shown here is derived from an EMBL/GenBank/DDBJ whole genome shotgun (WGS) entry which is preliminary data.</text>
</comment>
<evidence type="ECO:0000256" key="1">
    <source>
        <dbReference type="ARBA" id="ARBA00007191"/>
    </source>
</evidence>
<protein>
    <recommendedName>
        <fullName evidence="2">Roadblock/LAMTOR2 domain-containing protein</fullName>
    </recommendedName>
</protein>
<proteinExistence type="inferred from homology"/>